<dbReference type="GO" id="GO:0000462">
    <property type="term" value="P:maturation of SSU-rRNA from tricistronic rRNA transcript (SSU-rRNA, 5.8S rRNA, LSU-rRNA)"/>
    <property type="evidence" value="ECO:0007669"/>
    <property type="project" value="TreeGrafter"/>
</dbReference>
<feature type="compositionally biased region" description="Basic and acidic residues" evidence="7">
    <location>
        <begin position="360"/>
        <end position="391"/>
    </location>
</feature>
<feature type="compositionally biased region" description="Basic and acidic residues" evidence="7">
    <location>
        <begin position="43"/>
        <end position="68"/>
    </location>
</feature>
<comment type="function">
    <text evidence="6">Component of the 90S pre-ribosome involved in the maturation of rRNAs. Required for early cleavages of the pre-RNAs in the 40S ribosomal subunit maturation pathway.</text>
</comment>
<dbReference type="PANTHER" id="PTHR21738">
    <property type="entry name" value="RIBOSOMAL RNA PROCESSING PROTEIN 36 HOMOLOG"/>
    <property type="match status" value="1"/>
</dbReference>
<keyword evidence="4 6" id="KW-0698">rRNA processing</keyword>
<feature type="compositionally biased region" description="Acidic residues" evidence="7">
    <location>
        <begin position="69"/>
        <end position="79"/>
    </location>
</feature>
<feature type="region of interest" description="Disordered" evidence="7">
    <location>
        <begin position="424"/>
        <end position="443"/>
    </location>
</feature>
<feature type="compositionally biased region" description="Basic and acidic residues" evidence="7">
    <location>
        <begin position="218"/>
        <end position="249"/>
    </location>
</feature>
<feature type="region of interest" description="Disordered" evidence="7">
    <location>
        <begin position="116"/>
        <end position="163"/>
    </location>
</feature>
<evidence type="ECO:0000256" key="3">
    <source>
        <dbReference type="ARBA" id="ARBA00022517"/>
    </source>
</evidence>
<feature type="compositionally biased region" description="Basic residues" evidence="7">
    <location>
        <begin position="282"/>
        <end position="296"/>
    </location>
</feature>
<gene>
    <name evidence="8" type="ORF">CGI_10024701</name>
</gene>
<keyword evidence="5 6" id="KW-0539">Nucleus</keyword>
<feature type="compositionally biased region" description="Basic residues" evidence="7">
    <location>
        <begin position="121"/>
        <end position="133"/>
    </location>
</feature>
<feature type="compositionally biased region" description="Basic residues" evidence="7">
    <location>
        <begin position="144"/>
        <end position="158"/>
    </location>
</feature>
<dbReference type="GO" id="GO:0005730">
    <property type="term" value="C:nucleolus"/>
    <property type="evidence" value="ECO:0007669"/>
    <property type="project" value="UniProtKB-SubCell"/>
</dbReference>
<dbReference type="InterPro" id="IPR009292">
    <property type="entry name" value="RRP36"/>
</dbReference>
<evidence type="ECO:0000256" key="7">
    <source>
        <dbReference type="SAM" id="MobiDB-lite"/>
    </source>
</evidence>
<dbReference type="InParanoid" id="K1QSC0"/>
<comment type="subunit">
    <text evidence="6">Associates with 90S and pre-40S pre-ribosomal particles.</text>
</comment>
<feature type="region of interest" description="Disordered" evidence="7">
    <location>
        <begin position="215"/>
        <end position="252"/>
    </location>
</feature>
<reference evidence="8" key="1">
    <citation type="journal article" date="2012" name="Nature">
        <title>The oyster genome reveals stress adaptation and complexity of shell formation.</title>
        <authorList>
            <person name="Zhang G."/>
            <person name="Fang X."/>
            <person name="Guo X."/>
            <person name="Li L."/>
            <person name="Luo R."/>
            <person name="Xu F."/>
            <person name="Yang P."/>
            <person name="Zhang L."/>
            <person name="Wang X."/>
            <person name="Qi H."/>
            <person name="Xiong Z."/>
            <person name="Que H."/>
            <person name="Xie Y."/>
            <person name="Holland P.W."/>
            <person name="Paps J."/>
            <person name="Zhu Y."/>
            <person name="Wu F."/>
            <person name="Chen Y."/>
            <person name="Wang J."/>
            <person name="Peng C."/>
            <person name="Meng J."/>
            <person name="Yang L."/>
            <person name="Liu J."/>
            <person name="Wen B."/>
            <person name="Zhang N."/>
            <person name="Huang Z."/>
            <person name="Zhu Q."/>
            <person name="Feng Y."/>
            <person name="Mount A."/>
            <person name="Hedgecock D."/>
            <person name="Xu Z."/>
            <person name="Liu Y."/>
            <person name="Domazet-Loso T."/>
            <person name="Du Y."/>
            <person name="Sun X."/>
            <person name="Zhang S."/>
            <person name="Liu B."/>
            <person name="Cheng P."/>
            <person name="Jiang X."/>
            <person name="Li J."/>
            <person name="Fan D."/>
            <person name="Wang W."/>
            <person name="Fu W."/>
            <person name="Wang T."/>
            <person name="Wang B."/>
            <person name="Zhang J."/>
            <person name="Peng Z."/>
            <person name="Li Y."/>
            <person name="Li N."/>
            <person name="Wang J."/>
            <person name="Chen M."/>
            <person name="He Y."/>
            <person name="Tan F."/>
            <person name="Song X."/>
            <person name="Zheng Q."/>
            <person name="Huang R."/>
            <person name="Yang H."/>
            <person name="Du X."/>
            <person name="Chen L."/>
            <person name="Yang M."/>
            <person name="Gaffney P.M."/>
            <person name="Wang S."/>
            <person name="Luo L."/>
            <person name="She Z."/>
            <person name="Ming Y."/>
            <person name="Huang W."/>
            <person name="Zhang S."/>
            <person name="Huang B."/>
            <person name="Zhang Y."/>
            <person name="Qu T."/>
            <person name="Ni P."/>
            <person name="Miao G."/>
            <person name="Wang J."/>
            <person name="Wang Q."/>
            <person name="Steinberg C.E."/>
            <person name="Wang H."/>
            <person name="Li N."/>
            <person name="Qian L."/>
            <person name="Zhang G."/>
            <person name="Li Y."/>
            <person name="Yang H."/>
            <person name="Liu X."/>
            <person name="Wang J."/>
            <person name="Yin Y."/>
            <person name="Wang J."/>
        </authorList>
    </citation>
    <scope>NUCLEOTIDE SEQUENCE [LARGE SCALE GENOMIC DNA]</scope>
    <source>
        <strain evidence="8">05x7-T-G4-1.051#20</strain>
    </source>
</reference>
<dbReference type="Pfam" id="PF06102">
    <property type="entry name" value="RRP36"/>
    <property type="match status" value="2"/>
</dbReference>
<evidence type="ECO:0000256" key="6">
    <source>
        <dbReference type="RuleBase" id="RU368027"/>
    </source>
</evidence>
<keyword evidence="6" id="KW-0687">Ribonucleoprotein</keyword>
<evidence type="ECO:0000256" key="2">
    <source>
        <dbReference type="ARBA" id="ARBA00009418"/>
    </source>
</evidence>
<evidence type="ECO:0000313" key="8">
    <source>
        <dbReference type="EMBL" id="EKC36533.1"/>
    </source>
</evidence>
<comment type="subcellular location">
    <subcellularLocation>
        <location evidence="1 6">Nucleus</location>
        <location evidence="1 6">Nucleolus</location>
    </subcellularLocation>
</comment>
<evidence type="ECO:0000256" key="1">
    <source>
        <dbReference type="ARBA" id="ARBA00004604"/>
    </source>
</evidence>
<dbReference type="HOGENOM" id="CLU_618561_0_0_1"/>
<protein>
    <recommendedName>
        <fullName evidence="6">rRNA biogenesis protein RRP36</fullName>
    </recommendedName>
</protein>
<dbReference type="FunCoup" id="K1QSC0">
    <property type="interactions" value="1168"/>
</dbReference>
<feature type="region of interest" description="Disordered" evidence="7">
    <location>
        <begin position="282"/>
        <end position="305"/>
    </location>
</feature>
<sequence length="443" mass="52701">MDSDSPSSEHGFSLISSDAKRTRKRKVEGKDNVRKTRKKKHKTDSDEKRKKVGDDPAKLDFEEAKDTESNSEPDNEEVTDEFVFGICDTDDITKSVSASGADIGFNQRRFNQVLYGDKDRKGSKKKVFKRANKNRPMEISSKKPVPKFRKAAPVKKKVTRDPRFDDLSGDYREELFSRSYGFLDDIKHREREKVEKSVKKEKNPEKKKELQFLLNRMKQQELSDNKKEQQKRIERDWKKKEQTRVKEGKNPFYLKKAERRKLELAEKYKELQKSGKVDAYLGKKRKKTAQKEKKKLPVQVTRDPRFDDLSGDYREELFSRSYGFLDDIKHREREKVEKSVKKEKNPEKKKELQFLLNRMKQQELTDNRKEQQKRIERDWKKKEQTRVKEGKNPFYLKKAERRKLELAEKYKELQKSGKVDAYLGKKRKKTAQKEKKKLPVQVP</sequence>
<keyword evidence="3 6" id="KW-0690">Ribosome biogenesis</keyword>
<dbReference type="AlphaFoldDB" id="K1QSC0"/>
<name>K1QSC0_MAGGI</name>
<evidence type="ECO:0000256" key="4">
    <source>
        <dbReference type="ARBA" id="ARBA00022552"/>
    </source>
</evidence>
<feature type="compositionally biased region" description="Polar residues" evidence="7">
    <location>
        <begin position="1"/>
        <end position="16"/>
    </location>
</feature>
<dbReference type="EMBL" id="JH818926">
    <property type="protein sequence ID" value="EKC36533.1"/>
    <property type="molecule type" value="Genomic_DNA"/>
</dbReference>
<comment type="similarity">
    <text evidence="2 6">Belongs to the RRP36 family.</text>
</comment>
<feature type="region of interest" description="Disordered" evidence="7">
    <location>
        <begin position="1"/>
        <end position="79"/>
    </location>
</feature>
<proteinExistence type="inferred from homology"/>
<dbReference type="PANTHER" id="PTHR21738:SF0">
    <property type="entry name" value="RIBOSOMAL RNA PROCESSING PROTEIN 36 HOMOLOG"/>
    <property type="match status" value="1"/>
</dbReference>
<dbReference type="GO" id="GO:0030686">
    <property type="term" value="C:90S preribosome"/>
    <property type="evidence" value="ECO:0007669"/>
    <property type="project" value="TreeGrafter"/>
</dbReference>
<accession>K1QSC0</accession>
<organism evidence="8">
    <name type="scientific">Magallana gigas</name>
    <name type="common">Pacific oyster</name>
    <name type="synonym">Crassostrea gigas</name>
    <dbReference type="NCBI Taxonomy" id="29159"/>
    <lineage>
        <taxon>Eukaryota</taxon>
        <taxon>Metazoa</taxon>
        <taxon>Spiralia</taxon>
        <taxon>Lophotrochozoa</taxon>
        <taxon>Mollusca</taxon>
        <taxon>Bivalvia</taxon>
        <taxon>Autobranchia</taxon>
        <taxon>Pteriomorphia</taxon>
        <taxon>Ostreida</taxon>
        <taxon>Ostreoidea</taxon>
        <taxon>Ostreidae</taxon>
        <taxon>Magallana</taxon>
    </lineage>
</organism>
<evidence type="ECO:0000256" key="5">
    <source>
        <dbReference type="ARBA" id="ARBA00023242"/>
    </source>
</evidence>
<feature type="region of interest" description="Disordered" evidence="7">
    <location>
        <begin position="360"/>
        <end position="393"/>
    </location>
</feature>